<dbReference type="EMBL" id="KQ971317">
    <property type="protein sequence ID" value="EEZ97804.1"/>
    <property type="molecule type" value="Genomic_DNA"/>
</dbReference>
<feature type="signal peptide" evidence="1">
    <location>
        <begin position="1"/>
        <end position="24"/>
    </location>
</feature>
<dbReference type="OrthoDB" id="6366777at2759"/>
<protein>
    <recommendedName>
        <fullName evidence="4">CCHamide 2</fullName>
    </recommendedName>
</protein>
<proteinExistence type="predicted"/>
<dbReference type="eggNOG" id="ENOG502SFM9">
    <property type="taxonomic scope" value="Eukaryota"/>
</dbReference>
<dbReference type="PANTHER" id="PTHR35980:SF1">
    <property type="entry name" value="NEUROPEPTIDE CCHAMIDE-1-RELATED"/>
    <property type="match status" value="1"/>
</dbReference>
<name>D6WCN3_TRICA</name>
<evidence type="ECO:0000313" key="3">
    <source>
        <dbReference type="Proteomes" id="UP000007266"/>
    </source>
</evidence>
<keyword evidence="1" id="KW-0732">Signal</keyword>
<dbReference type="InterPro" id="IPR037729">
    <property type="entry name" value="CCHa1/2"/>
</dbReference>
<feature type="chain" id="PRO_5003089160" description="CCHamide 2" evidence="1">
    <location>
        <begin position="25"/>
        <end position="105"/>
    </location>
</feature>
<accession>D6WCN3</accession>
<reference evidence="2 3" key="1">
    <citation type="journal article" date="2008" name="Nature">
        <title>The genome of the model beetle and pest Tribolium castaneum.</title>
        <authorList>
            <consortium name="Tribolium Genome Sequencing Consortium"/>
            <person name="Richards S."/>
            <person name="Gibbs R.A."/>
            <person name="Weinstock G.M."/>
            <person name="Brown S.J."/>
            <person name="Denell R."/>
            <person name="Beeman R.W."/>
            <person name="Gibbs R."/>
            <person name="Beeman R.W."/>
            <person name="Brown S.J."/>
            <person name="Bucher G."/>
            <person name="Friedrich M."/>
            <person name="Grimmelikhuijzen C.J."/>
            <person name="Klingler M."/>
            <person name="Lorenzen M."/>
            <person name="Richards S."/>
            <person name="Roth S."/>
            <person name="Schroder R."/>
            <person name="Tautz D."/>
            <person name="Zdobnov E.M."/>
            <person name="Muzny D."/>
            <person name="Gibbs R.A."/>
            <person name="Weinstock G.M."/>
            <person name="Attaway T."/>
            <person name="Bell S."/>
            <person name="Buhay C.J."/>
            <person name="Chandrabose M.N."/>
            <person name="Chavez D."/>
            <person name="Clerk-Blankenburg K.P."/>
            <person name="Cree A."/>
            <person name="Dao M."/>
            <person name="Davis C."/>
            <person name="Chacko J."/>
            <person name="Dinh H."/>
            <person name="Dugan-Rocha S."/>
            <person name="Fowler G."/>
            <person name="Garner T.T."/>
            <person name="Garnes J."/>
            <person name="Gnirke A."/>
            <person name="Hawes A."/>
            <person name="Hernandez J."/>
            <person name="Hines S."/>
            <person name="Holder M."/>
            <person name="Hume J."/>
            <person name="Jhangiani S.N."/>
            <person name="Joshi V."/>
            <person name="Khan Z.M."/>
            <person name="Jackson L."/>
            <person name="Kovar C."/>
            <person name="Kowis A."/>
            <person name="Lee S."/>
            <person name="Lewis L.R."/>
            <person name="Margolis J."/>
            <person name="Morgan M."/>
            <person name="Nazareth L.V."/>
            <person name="Nguyen N."/>
            <person name="Okwuonu G."/>
            <person name="Parker D."/>
            <person name="Richards S."/>
            <person name="Ruiz S.J."/>
            <person name="Santibanez J."/>
            <person name="Savard J."/>
            <person name="Scherer S.E."/>
            <person name="Schneider B."/>
            <person name="Sodergren E."/>
            <person name="Tautz D."/>
            <person name="Vattahil S."/>
            <person name="Villasana D."/>
            <person name="White C.S."/>
            <person name="Wright R."/>
            <person name="Park Y."/>
            <person name="Beeman R.W."/>
            <person name="Lord J."/>
            <person name="Oppert B."/>
            <person name="Lorenzen M."/>
            <person name="Brown S."/>
            <person name="Wang L."/>
            <person name="Savard J."/>
            <person name="Tautz D."/>
            <person name="Richards S."/>
            <person name="Weinstock G."/>
            <person name="Gibbs R.A."/>
            <person name="Liu Y."/>
            <person name="Worley K."/>
            <person name="Weinstock G."/>
            <person name="Elsik C.G."/>
            <person name="Reese J.T."/>
            <person name="Elhaik E."/>
            <person name="Landan G."/>
            <person name="Graur D."/>
            <person name="Arensburger P."/>
            <person name="Atkinson P."/>
            <person name="Beeman R.W."/>
            <person name="Beidler J."/>
            <person name="Brown S.J."/>
            <person name="Demuth J.P."/>
            <person name="Drury D.W."/>
            <person name="Du Y.Z."/>
            <person name="Fujiwara H."/>
            <person name="Lorenzen M."/>
            <person name="Maselli V."/>
            <person name="Osanai M."/>
            <person name="Park Y."/>
            <person name="Robertson H.M."/>
            <person name="Tu Z."/>
            <person name="Wang J.J."/>
            <person name="Wang S."/>
            <person name="Richards S."/>
            <person name="Song H."/>
            <person name="Zhang L."/>
            <person name="Sodergren E."/>
            <person name="Werner D."/>
            <person name="Stanke M."/>
            <person name="Morgenstern B."/>
            <person name="Solovyev V."/>
            <person name="Kosarev P."/>
            <person name="Brown G."/>
            <person name="Chen H.C."/>
            <person name="Ermolaeva O."/>
            <person name="Hlavina W."/>
            <person name="Kapustin Y."/>
            <person name="Kiryutin B."/>
            <person name="Kitts P."/>
            <person name="Maglott D."/>
            <person name="Pruitt K."/>
            <person name="Sapojnikov V."/>
            <person name="Souvorov A."/>
            <person name="Mackey A.J."/>
            <person name="Waterhouse R.M."/>
            <person name="Wyder S."/>
            <person name="Zdobnov E.M."/>
            <person name="Zdobnov E.M."/>
            <person name="Wyder S."/>
            <person name="Kriventseva E.V."/>
            <person name="Kadowaki T."/>
            <person name="Bork P."/>
            <person name="Aranda M."/>
            <person name="Bao R."/>
            <person name="Beermann A."/>
            <person name="Berns N."/>
            <person name="Bolognesi R."/>
            <person name="Bonneton F."/>
            <person name="Bopp D."/>
            <person name="Brown S.J."/>
            <person name="Bucher G."/>
            <person name="Butts T."/>
            <person name="Chaumot A."/>
            <person name="Denell R.E."/>
            <person name="Ferrier D.E."/>
            <person name="Friedrich M."/>
            <person name="Gordon C.M."/>
            <person name="Jindra M."/>
            <person name="Klingler M."/>
            <person name="Lan Q."/>
            <person name="Lattorff H.M."/>
            <person name="Laudet V."/>
            <person name="von Levetsow C."/>
            <person name="Liu Z."/>
            <person name="Lutz R."/>
            <person name="Lynch J.A."/>
            <person name="da Fonseca R.N."/>
            <person name="Posnien N."/>
            <person name="Reuter R."/>
            <person name="Roth S."/>
            <person name="Savard J."/>
            <person name="Schinko J.B."/>
            <person name="Schmitt C."/>
            <person name="Schoppmeier M."/>
            <person name="Schroder R."/>
            <person name="Shippy T.D."/>
            <person name="Simonnet F."/>
            <person name="Marques-Souza H."/>
            <person name="Tautz D."/>
            <person name="Tomoyasu Y."/>
            <person name="Trauner J."/>
            <person name="Van der Zee M."/>
            <person name="Vervoort M."/>
            <person name="Wittkopp N."/>
            <person name="Wimmer E.A."/>
            <person name="Yang X."/>
            <person name="Jones A.K."/>
            <person name="Sattelle D.B."/>
            <person name="Ebert P.R."/>
            <person name="Nelson D."/>
            <person name="Scott J.G."/>
            <person name="Beeman R.W."/>
            <person name="Muthukrishnan S."/>
            <person name="Kramer K.J."/>
            <person name="Arakane Y."/>
            <person name="Beeman R.W."/>
            <person name="Zhu Q."/>
            <person name="Hogenkamp D."/>
            <person name="Dixit R."/>
            <person name="Oppert B."/>
            <person name="Jiang H."/>
            <person name="Zou Z."/>
            <person name="Marshall J."/>
            <person name="Elpidina E."/>
            <person name="Vinokurov K."/>
            <person name="Oppert C."/>
            <person name="Zou Z."/>
            <person name="Evans J."/>
            <person name="Lu Z."/>
            <person name="Zhao P."/>
            <person name="Sumathipala N."/>
            <person name="Altincicek B."/>
            <person name="Vilcinskas A."/>
            <person name="Williams M."/>
            <person name="Hultmark D."/>
            <person name="Hetru C."/>
            <person name="Jiang H."/>
            <person name="Grimmelikhuijzen C.J."/>
            <person name="Hauser F."/>
            <person name="Cazzamali G."/>
            <person name="Williamson M."/>
            <person name="Park Y."/>
            <person name="Li B."/>
            <person name="Tanaka Y."/>
            <person name="Predel R."/>
            <person name="Neupert S."/>
            <person name="Schachtner J."/>
            <person name="Verleyen P."/>
            <person name="Raible F."/>
            <person name="Bork P."/>
            <person name="Friedrich M."/>
            <person name="Walden K.K."/>
            <person name="Robertson H.M."/>
            <person name="Angeli S."/>
            <person name="Foret S."/>
            <person name="Bucher G."/>
            <person name="Schuetz S."/>
            <person name="Maleszka R."/>
            <person name="Wimmer E.A."/>
            <person name="Beeman R.W."/>
            <person name="Lorenzen M."/>
            <person name="Tomoyasu Y."/>
            <person name="Miller S.C."/>
            <person name="Grossmann D."/>
            <person name="Bucher G."/>
        </authorList>
    </citation>
    <scope>NUCLEOTIDE SEQUENCE [LARGE SCALE GENOMIC DNA]</scope>
    <source>
        <strain evidence="2 3">Georgia GA2</strain>
    </source>
</reference>
<gene>
    <name evidence="2" type="primary">AUGUSTUS-3.0.2_00168</name>
    <name evidence="2" type="ORF">TcasGA2_TC000168</name>
</gene>
<reference evidence="2 3" key="2">
    <citation type="journal article" date="2010" name="Nucleic Acids Res.">
        <title>BeetleBase in 2010: revisions to provide comprehensive genomic information for Tribolium castaneum.</title>
        <authorList>
            <person name="Kim H.S."/>
            <person name="Murphy T."/>
            <person name="Xia J."/>
            <person name="Caragea D."/>
            <person name="Park Y."/>
            <person name="Beeman R.W."/>
            <person name="Lorenzen M.D."/>
            <person name="Butcher S."/>
            <person name="Manak J.R."/>
            <person name="Brown S.J."/>
        </authorList>
    </citation>
    <scope>GENOME REANNOTATION</scope>
    <source>
        <strain evidence="2 3">Georgia GA2</strain>
    </source>
</reference>
<dbReference type="GO" id="GO:0005615">
    <property type="term" value="C:extracellular space"/>
    <property type="evidence" value="ECO:0000318"/>
    <property type="project" value="GO_Central"/>
</dbReference>
<dbReference type="GO" id="GO:0005184">
    <property type="term" value="F:neuropeptide hormone activity"/>
    <property type="evidence" value="ECO:0000318"/>
    <property type="project" value="GO_Central"/>
</dbReference>
<evidence type="ECO:0008006" key="4">
    <source>
        <dbReference type="Google" id="ProtNLM"/>
    </source>
</evidence>
<dbReference type="AlphaFoldDB" id="D6WCN3"/>
<dbReference type="PANTHER" id="PTHR35980">
    <property type="entry name" value="NEUROPEPTIDE CCHAMIDE-1-RELATED"/>
    <property type="match status" value="1"/>
</dbReference>
<evidence type="ECO:0000313" key="2">
    <source>
        <dbReference type="EMBL" id="EEZ97804.1"/>
    </source>
</evidence>
<sequence>MNCWSTQVVLLAFVMAFVLAAAEAKRGCATFGHSCYGGMGKRTENNNEELLQDVQSEENPAFVFTGPRSENQQKLTPEQYDNISRVIRQWILSYRRAQEMRPDYN</sequence>
<dbReference type="GO" id="GO:0007218">
    <property type="term" value="P:neuropeptide signaling pathway"/>
    <property type="evidence" value="ECO:0000318"/>
    <property type="project" value="GO_Central"/>
</dbReference>
<dbReference type="Proteomes" id="UP000007266">
    <property type="component" value="Linkage group 2"/>
</dbReference>
<evidence type="ECO:0000256" key="1">
    <source>
        <dbReference type="SAM" id="SignalP"/>
    </source>
</evidence>
<dbReference type="HOGENOM" id="CLU_2240015_0_0_1"/>
<organism evidence="2 3">
    <name type="scientific">Tribolium castaneum</name>
    <name type="common">Red flour beetle</name>
    <dbReference type="NCBI Taxonomy" id="7070"/>
    <lineage>
        <taxon>Eukaryota</taxon>
        <taxon>Metazoa</taxon>
        <taxon>Ecdysozoa</taxon>
        <taxon>Arthropoda</taxon>
        <taxon>Hexapoda</taxon>
        <taxon>Insecta</taxon>
        <taxon>Pterygota</taxon>
        <taxon>Neoptera</taxon>
        <taxon>Endopterygota</taxon>
        <taxon>Coleoptera</taxon>
        <taxon>Polyphaga</taxon>
        <taxon>Cucujiformia</taxon>
        <taxon>Tenebrionidae</taxon>
        <taxon>Tenebrionidae incertae sedis</taxon>
        <taxon>Tribolium</taxon>
    </lineage>
</organism>
<dbReference type="PhylomeDB" id="D6WCN3"/>
<keyword evidence="3" id="KW-1185">Reference proteome</keyword>